<evidence type="ECO:0000256" key="1">
    <source>
        <dbReference type="SAM" id="Phobius"/>
    </source>
</evidence>
<keyword evidence="1" id="KW-0812">Transmembrane</keyword>
<dbReference type="STRING" id="135208.A0A4Y9ZR22"/>
<gene>
    <name evidence="3" type="ORF">EWM64_g6978</name>
</gene>
<comment type="caution">
    <text evidence="3">The sequence shown here is derived from an EMBL/GenBank/DDBJ whole genome shotgun (WGS) entry which is preliminary data.</text>
</comment>
<organism evidence="3 4">
    <name type="scientific">Hericium alpestre</name>
    <dbReference type="NCBI Taxonomy" id="135208"/>
    <lineage>
        <taxon>Eukaryota</taxon>
        <taxon>Fungi</taxon>
        <taxon>Dikarya</taxon>
        <taxon>Basidiomycota</taxon>
        <taxon>Agaricomycotina</taxon>
        <taxon>Agaricomycetes</taxon>
        <taxon>Russulales</taxon>
        <taxon>Hericiaceae</taxon>
        <taxon>Hericium</taxon>
    </lineage>
</organism>
<dbReference type="AlphaFoldDB" id="A0A4Y9ZR22"/>
<dbReference type="EMBL" id="SFCI01001020">
    <property type="protein sequence ID" value="TFY77035.1"/>
    <property type="molecule type" value="Genomic_DNA"/>
</dbReference>
<protein>
    <recommendedName>
        <fullName evidence="2">DUF6533 domain-containing protein</fullName>
    </recommendedName>
</protein>
<keyword evidence="1" id="KW-1133">Transmembrane helix</keyword>
<feature type="transmembrane region" description="Helical" evidence="1">
    <location>
        <begin position="95"/>
        <end position="115"/>
    </location>
</feature>
<dbReference type="Proteomes" id="UP000298061">
    <property type="component" value="Unassembled WGS sequence"/>
</dbReference>
<evidence type="ECO:0000259" key="2">
    <source>
        <dbReference type="Pfam" id="PF20151"/>
    </source>
</evidence>
<feature type="transmembrane region" description="Helical" evidence="1">
    <location>
        <begin position="157"/>
        <end position="177"/>
    </location>
</feature>
<name>A0A4Y9ZR22_9AGAM</name>
<dbReference type="OrthoDB" id="2745134at2759"/>
<dbReference type="InterPro" id="IPR045340">
    <property type="entry name" value="DUF6533"/>
</dbReference>
<sequence>MSSIAANDSLNIVAFIVLYYDYVLTLPMEFECYWQPGSLNLASGIFFVNRYVALAGHIPIVYQCFVPMPDDSHRNILTALLLTMRMYALYNRNKCVLGVMTILAVVALAVIGWIISVEVMGSQEAPLTEVQGQHIAAAWAALLAFDTVVFGLTIDGIIYYIVIFSVNLINILLWASVRDNDLADDAEPAPSEIDALGRNT</sequence>
<keyword evidence="4" id="KW-1185">Reference proteome</keyword>
<dbReference type="Pfam" id="PF20151">
    <property type="entry name" value="DUF6533"/>
    <property type="match status" value="1"/>
</dbReference>
<proteinExistence type="predicted"/>
<accession>A0A4Y9ZR22</accession>
<evidence type="ECO:0000313" key="4">
    <source>
        <dbReference type="Proteomes" id="UP000298061"/>
    </source>
</evidence>
<evidence type="ECO:0000313" key="3">
    <source>
        <dbReference type="EMBL" id="TFY77035.1"/>
    </source>
</evidence>
<reference evidence="3 4" key="1">
    <citation type="submission" date="2019-02" db="EMBL/GenBank/DDBJ databases">
        <title>Genome sequencing of the rare red list fungi Hericium alpestre (H. flagellum).</title>
        <authorList>
            <person name="Buettner E."/>
            <person name="Kellner H."/>
        </authorList>
    </citation>
    <scope>NUCLEOTIDE SEQUENCE [LARGE SCALE GENOMIC DNA]</scope>
    <source>
        <strain evidence="3 4">DSM 108284</strain>
    </source>
</reference>
<feature type="transmembrane region" description="Helical" evidence="1">
    <location>
        <begin position="135"/>
        <end position="152"/>
    </location>
</feature>
<feature type="domain" description="DUF6533" evidence="2">
    <location>
        <begin position="11"/>
        <end position="54"/>
    </location>
</feature>
<keyword evidence="1" id="KW-0472">Membrane</keyword>